<feature type="signal peptide" evidence="3">
    <location>
        <begin position="1"/>
        <end position="23"/>
    </location>
</feature>
<dbReference type="FunFam" id="3.40.50.1980:FF:000035">
    <property type="entry name" value="Iron ABC transporter substrate-binding protein"/>
    <property type="match status" value="1"/>
</dbReference>
<protein>
    <submittedName>
        <fullName evidence="5">ABC transporter substrate-binding protein</fullName>
    </submittedName>
</protein>
<organism evidence="5 6">
    <name type="scientific">Staphylococcus hyicus</name>
    <dbReference type="NCBI Taxonomy" id="1284"/>
    <lineage>
        <taxon>Bacteria</taxon>
        <taxon>Bacillati</taxon>
        <taxon>Bacillota</taxon>
        <taxon>Bacilli</taxon>
        <taxon>Bacillales</taxon>
        <taxon>Staphylococcaceae</taxon>
        <taxon>Staphylococcus</taxon>
    </lineage>
</organism>
<dbReference type="Gene3D" id="3.40.50.1980">
    <property type="entry name" value="Nitrogenase molybdenum iron protein domain"/>
    <property type="match status" value="2"/>
</dbReference>
<dbReference type="RefSeq" id="WP_119635200.1">
    <property type="nucleotide sequence ID" value="NZ_QXVO01000007.1"/>
</dbReference>
<evidence type="ECO:0000256" key="1">
    <source>
        <dbReference type="ARBA" id="ARBA00008814"/>
    </source>
</evidence>
<accession>A0A418JKQ2</accession>
<proteinExistence type="inferred from homology"/>
<dbReference type="Pfam" id="PF01497">
    <property type="entry name" value="Peripla_BP_2"/>
    <property type="match status" value="1"/>
</dbReference>
<sequence length="293" mass="32982">MKLKRIIIFLLATIIVLSGCSFNQNQSQQSGKTSDRVPNRIISLIQSNTEILYELGLGKHVVGVSTVDDYPKEVREKTQFDAMKLNKKSLIKAQPDLILAHESQKASQGKVLKSLEHSGIKVVYVKDAHSIKEMYDSFEQIGKVTHKEREAQALIKETKANIEQVTKHAKTKNGVPNVFIEIASEPEIYSVGQKTFMDDMLSQLHAKNIFHDQQGWPTVSKEQIIKKNPDIMITTSGTSTEAYQQLVQQRGGFDKVNAVKHNRVIALNDDVLSRPGPRIDEAMKRLSDAIYEK</sequence>
<evidence type="ECO:0000256" key="3">
    <source>
        <dbReference type="SAM" id="SignalP"/>
    </source>
</evidence>
<dbReference type="AlphaFoldDB" id="A0A418JKQ2"/>
<dbReference type="InterPro" id="IPR002491">
    <property type="entry name" value="ABC_transptr_periplasmic_BD"/>
</dbReference>
<evidence type="ECO:0000313" key="5">
    <source>
        <dbReference type="EMBL" id="RIO46787.1"/>
    </source>
</evidence>
<dbReference type="PANTHER" id="PTHR30535">
    <property type="entry name" value="VITAMIN B12-BINDING PROTEIN"/>
    <property type="match status" value="1"/>
</dbReference>
<keyword evidence="2 3" id="KW-0732">Signal</keyword>
<evidence type="ECO:0000256" key="2">
    <source>
        <dbReference type="ARBA" id="ARBA00022729"/>
    </source>
</evidence>
<dbReference type="PANTHER" id="PTHR30535:SF34">
    <property type="entry name" value="MOLYBDATE-BINDING PROTEIN MOLA"/>
    <property type="match status" value="1"/>
</dbReference>
<comment type="similarity">
    <text evidence="1">Belongs to the bacterial solute-binding protein 8 family.</text>
</comment>
<evidence type="ECO:0000259" key="4">
    <source>
        <dbReference type="PROSITE" id="PS50983"/>
    </source>
</evidence>
<dbReference type="EMBL" id="QXVO01000007">
    <property type="protein sequence ID" value="RIO46787.1"/>
    <property type="molecule type" value="Genomic_DNA"/>
</dbReference>
<feature type="domain" description="Fe/B12 periplasmic-binding" evidence="4">
    <location>
        <begin position="40"/>
        <end position="293"/>
    </location>
</feature>
<dbReference type="STRING" id="1284.SHYC_10640"/>
<name>A0A418JKQ2_STAHY</name>
<dbReference type="InterPro" id="IPR050902">
    <property type="entry name" value="ABC_Transporter_SBP"/>
</dbReference>
<dbReference type="PROSITE" id="PS50983">
    <property type="entry name" value="FE_B12_PBP"/>
    <property type="match status" value="1"/>
</dbReference>
<dbReference type="NCBIfam" id="NF038402">
    <property type="entry name" value="TroA_like"/>
    <property type="match status" value="1"/>
</dbReference>
<dbReference type="CDD" id="cd01143">
    <property type="entry name" value="YvrC"/>
    <property type="match status" value="1"/>
</dbReference>
<reference evidence="5 6" key="1">
    <citation type="journal article" date="2016" name="Front. Microbiol.">
        <title>Comprehensive Phylogenetic Analysis of Bovine Non-aureus Staphylococci Species Based on Whole-Genome Sequencing.</title>
        <authorList>
            <person name="Naushad S."/>
            <person name="Barkema H.W."/>
            <person name="Luby C."/>
            <person name="Condas L.A."/>
            <person name="Nobrega D.B."/>
            <person name="Carson D.A."/>
            <person name="De Buck J."/>
        </authorList>
    </citation>
    <scope>NUCLEOTIDE SEQUENCE [LARGE SCALE GENOMIC DNA]</scope>
    <source>
        <strain evidence="5 6">SNUC 5959</strain>
    </source>
</reference>
<comment type="caution">
    <text evidence="5">The sequence shown here is derived from an EMBL/GenBank/DDBJ whole genome shotgun (WGS) entry which is preliminary data.</text>
</comment>
<dbReference type="SUPFAM" id="SSF53807">
    <property type="entry name" value="Helical backbone' metal receptor"/>
    <property type="match status" value="1"/>
</dbReference>
<dbReference type="GO" id="GO:0071281">
    <property type="term" value="P:cellular response to iron ion"/>
    <property type="evidence" value="ECO:0007669"/>
    <property type="project" value="TreeGrafter"/>
</dbReference>
<gene>
    <name evidence="5" type="ORF">BUZ57_03515</name>
</gene>
<dbReference type="Proteomes" id="UP000285625">
    <property type="component" value="Unassembled WGS sequence"/>
</dbReference>
<dbReference type="InterPro" id="IPR054828">
    <property type="entry name" value="Vit_B12_bind_prot"/>
</dbReference>
<feature type="chain" id="PRO_5039059437" evidence="3">
    <location>
        <begin position="24"/>
        <end position="293"/>
    </location>
</feature>
<evidence type="ECO:0000313" key="6">
    <source>
        <dbReference type="Proteomes" id="UP000285625"/>
    </source>
</evidence>
<dbReference type="PROSITE" id="PS51257">
    <property type="entry name" value="PROKAR_LIPOPROTEIN"/>
    <property type="match status" value="1"/>
</dbReference>